<dbReference type="PANTHER" id="PTHR44936:SF9">
    <property type="entry name" value="SENSOR PROTEIN CREC"/>
    <property type="match status" value="1"/>
</dbReference>
<keyword evidence="4" id="KW-0808">Transferase</keyword>
<name>A0A3E0H8J4_9PSEU</name>
<protein>
    <recommendedName>
        <fullName evidence="2">histidine kinase</fullName>
        <ecNumber evidence="2">2.7.13.3</ecNumber>
    </recommendedName>
</protein>
<dbReference type="PANTHER" id="PTHR44936">
    <property type="entry name" value="SENSOR PROTEIN CREC"/>
    <property type="match status" value="1"/>
</dbReference>
<evidence type="ECO:0000256" key="2">
    <source>
        <dbReference type="ARBA" id="ARBA00012438"/>
    </source>
</evidence>
<feature type="region of interest" description="Disordered" evidence="7">
    <location>
        <begin position="754"/>
        <end position="900"/>
    </location>
</feature>
<keyword evidence="8" id="KW-0812">Transmembrane</keyword>
<evidence type="ECO:0000256" key="4">
    <source>
        <dbReference type="ARBA" id="ARBA00022679"/>
    </source>
</evidence>
<gene>
    <name evidence="10" type="ORF">BCF44_113339</name>
</gene>
<dbReference type="EMBL" id="QUNO01000013">
    <property type="protein sequence ID" value="REH39484.1"/>
    <property type="molecule type" value="Genomic_DNA"/>
</dbReference>
<proteinExistence type="predicted"/>
<dbReference type="InterPro" id="IPR003594">
    <property type="entry name" value="HATPase_dom"/>
</dbReference>
<comment type="caution">
    <text evidence="10">The sequence shown here is derived from an EMBL/GenBank/DDBJ whole genome shotgun (WGS) entry which is preliminary data.</text>
</comment>
<dbReference type="OrthoDB" id="3502710at2"/>
<dbReference type="InterPro" id="IPR050980">
    <property type="entry name" value="2C_sensor_his_kinase"/>
</dbReference>
<dbReference type="Gene3D" id="3.30.565.10">
    <property type="entry name" value="Histidine kinase-like ATPase, C-terminal domain"/>
    <property type="match status" value="1"/>
</dbReference>
<reference evidence="10 11" key="1">
    <citation type="submission" date="2018-08" db="EMBL/GenBank/DDBJ databases">
        <title>Genomic Encyclopedia of Archaeal and Bacterial Type Strains, Phase II (KMG-II): from individual species to whole genera.</title>
        <authorList>
            <person name="Goeker M."/>
        </authorList>
    </citation>
    <scope>NUCLEOTIDE SEQUENCE [LARGE SCALE GENOMIC DNA]</scope>
    <source>
        <strain evidence="10 11">DSM 45791</strain>
    </source>
</reference>
<feature type="compositionally biased region" description="Basic and acidic residues" evidence="7">
    <location>
        <begin position="1"/>
        <end position="15"/>
    </location>
</feature>
<dbReference type="InterPro" id="IPR036890">
    <property type="entry name" value="HATPase_C_sf"/>
</dbReference>
<dbReference type="InterPro" id="IPR013587">
    <property type="entry name" value="Nitrate/nitrite_sensing"/>
</dbReference>
<dbReference type="Gene3D" id="6.10.340.10">
    <property type="match status" value="1"/>
</dbReference>
<accession>A0A3E0H8J4</accession>
<evidence type="ECO:0000256" key="6">
    <source>
        <dbReference type="ARBA" id="ARBA00023012"/>
    </source>
</evidence>
<organism evidence="10 11">
    <name type="scientific">Kutzneria buriramensis</name>
    <dbReference type="NCBI Taxonomy" id="1045776"/>
    <lineage>
        <taxon>Bacteria</taxon>
        <taxon>Bacillati</taxon>
        <taxon>Actinomycetota</taxon>
        <taxon>Actinomycetes</taxon>
        <taxon>Pseudonocardiales</taxon>
        <taxon>Pseudonocardiaceae</taxon>
        <taxon>Kutzneria</taxon>
    </lineage>
</organism>
<dbReference type="GO" id="GO:0004673">
    <property type="term" value="F:protein histidine kinase activity"/>
    <property type="evidence" value="ECO:0007669"/>
    <property type="project" value="UniProtKB-EC"/>
</dbReference>
<evidence type="ECO:0000256" key="7">
    <source>
        <dbReference type="SAM" id="MobiDB-lite"/>
    </source>
</evidence>
<feature type="compositionally biased region" description="Polar residues" evidence="7">
    <location>
        <begin position="700"/>
        <end position="709"/>
    </location>
</feature>
<dbReference type="AlphaFoldDB" id="A0A3E0H8J4"/>
<dbReference type="SUPFAM" id="SSF55874">
    <property type="entry name" value="ATPase domain of HSP90 chaperone/DNA topoisomerase II/histidine kinase"/>
    <property type="match status" value="1"/>
</dbReference>
<keyword evidence="11" id="KW-1185">Reference proteome</keyword>
<dbReference type="GO" id="GO:0000160">
    <property type="term" value="P:phosphorelay signal transduction system"/>
    <property type="evidence" value="ECO:0007669"/>
    <property type="project" value="UniProtKB-KW"/>
</dbReference>
<dbReference type="Pfam" id="PF08376">
    <property type="entry name" value="NIT"/>
    <property type="match status" value="1"/>
</dbReference>
<evidence type="ECO:0000313" key="11">
    <source>
        <dbReference type="Proteomes" id="UP000256269"/>
    </source>
</evidence>
<evidence type="ECO:0000313" key="10">
    <source>
        <dbReference type="EMBL" id="REH39484.1"/>
    </source>
</evidence>
<evidence type="ECO:0000256" key="3">
    <source>
        <dbReference type="ARBA" id="ARBA00022553"/>
    </source>
</evidence>
<keyword evidence="3" id="KW-0597">Phosphoprotein</keyword>
<evidence type="ECO:0000256" key="1">
    <source>
        <dbReference type="ARBA" id="ARBA00000085"/>
    </source>
</evidence>
<dbReference type="RefSeq" id="WP_147328752.1">
    <property type="nucleotide sequence ID" value="NZ_CP144375.1"/>
</dbReference>
<feature type="region of interest" description="Disordered" evidence="7">
    <location>
        <begin position="1"/>
        <end position="37"/>
    </location>
</feature>
<comment type="catalytic activity">
    <reaction evidence="1">
        <text>ATP + protein L-histidine = ADP + protein N-phospho-L-histidine.</text>
        <dbReference type="EC" id="2.7.13.3"/>
    </reaction>
</comment>
<sequence length="900" mass="97397">MSEPQRRDTEDEPGGRRRPARPVTGRRPGPGGSAGGRWRLRNWRLRTKVGAVLLVPTIAALVLGGLRVQTEIDNANNFHRTVAQVDVAKQLTEVVHQLQRERELMVVGAGAASSAAGSPLAVQLDRTNNAITDLRSAVAGLNLPDAGSMDRYTRAVDGLSTLTTLRVLAQRGVYPDSALFTEYTSVIDSLVQVGREVSAAAGSQELSRASTAAQTLGQAKEQIAQLDSLLRIAAANNSFQSALNQDLARAANAAFTASIADFTAVATTQERQQFSDGYSGADVDADHLTEQSALLTDSPNAPLNIDIPAFTATSDTANDKLHKVELGLISQLRSQATALANDAAASAGRDIAALLGTLMIALGLMLVVAWSLLTPLRRLRLEALDIAHVRLPQTLKRILADPDPVQASKNAVDPVSVFSREEIGQLARAFDVVQDQAVRMATDQAVLRDNVNAIFVNLSRRSQALVERQLCELDRLEQNEQDPDQLARFFVLDHLATRMRRNSENLIILSGTGLTKHMVRPLPLAELIGAAISEVEHYARVKATGLPTVLVHGRAVKDLVHLIAELLDNATTYSEASTTVTIAARTLRGGQLAMQISDCGMGMTAEELDAANQRLADPPAFDVTVARRMGLYVVARLAQRHNIRVRLRNGDFIEGGTKAVITVPADLLAPPREEETPALTAAPRRRVLEETQPGDVPIPRQSQNGSSSLFRKPPDEAEVEPPPVRKDPEPEPTLRLPIYEEVLSRWFQPVEPVDEWPVDEPDAPPLPDLPAAVEVGVPVKSPEPVNRHELPGRPWNSPADEGWLTVRTRLSGPAGDQLTPVGLPKRVPNKHLVPGSAAPRSAPPDVQETRPPQFPERSPETTRSRLAGFQRGLGRARRHALDSESDDMAPNGMAAAEHRS</sequence>
<feature type="transmembrane region" description="Helical" evidence="8">
    <location>
        <begin position="351"/>
        <end position="373"/>
    </location>
</feature>
<feature type="region of interest" description="Disordered" evidence="7">
    <location>
        <begin position="690"/>
        <end position="733"/>
    </location>
</feature>
<feature type="region of interest" description="Disordered" evidence="7">
    <location>
        <begin position="666"/>
        <end position="685"/>
    </location>
</feature>
<dbReference type="Proteomes" id="UP000256269">
    <property type="component" value="Unassembled WGS sequence"/>
</dbReference>
<dbReference type="EC" id="2.7.13.3" evidence="2"/>
<dbReference type="Pfam" id="PF02518">
    <property type="entry name" value="HATPase_c"/>
    <property type="match status" value="1"/>
</dbReference>
<keyword evidence="5 10" id="KW-0418">Kinase</keyword>
<evidence type="ECO:0000256" key="8">
    <source>
        <dbReference type="SAM" id="Phobius"/>
    </source>
</evidence>
<keyword evidence="6" id="KW-0902">Two-component regulatory system</keyword>
<feature type="domain" description="Histidine kinase/HSP90-like ATPase" evidence="9">
    <location>
        <begin position="554"/>
        <end position="667"/>
    </location>
</feature>
<keyword evidence="8" id="KW-0472">Membrane</keyword>
<evidence type="ECO:0000256" key="5">
    <source>
        <dbReference type="ARBA" id="ARBA00022777"/>
    </source>
</evidence>
<dbReference type="SMART" id="SM00387">
    <property type="entry name" value="HATPase_c"/>
    <property type="match status" value="1"/>
</dbReference>
<keyword evidence="8" id="KW-1133">Transmembrane helix</keyword>
<evidence type="ECO:0000259" key="9">
    <source>
        <dbReference type="SMART" id="SM00387"/>
    </source>
</evidence>